<dbReference type="OrthoDB" id="9801546at2"/>
<dbReference type="InterPro" id="IPR036388">
    <property type="entry name" value="WH-like_DNA-bd_sf"/>
</dbReference>
<dbReference type="PROSITE" id="PS50949">
    <property type="entry name" value="HTH_GNTR"/>
    <property type="match status" value="1"/>
</dbReference>
<keyword evidence="3" id="KW-0804">Transcription</keyword>
<evidence type="ECO:0000313" key="6">
    <source>
        <dbReference type="Proteomes" id="UP000318538"/>
    </source>
</evidence>
<accession>A0A517NGQ7</accession>
<dbReference type="AlphaFoldDB" id="A0A517NGQ7"/>
<sequence length="146" mass="16381">MLLLYYVPQYSSQGIAMFRIQITTGSSQPIYRQVADQIRHGVATGKLAVGDPLPSVRALATELVVNPNTVAKAYAALVRDGVLESQQGRGYFVAKRREIYSRAERTRRLGEVMDPFLAEALSLGFDEDQIIVEIQKRMRKIARNQP</sequence>
<dbReference type="SUPFAM" id="SSF46785">
    <property type="entry name" value="Winged helix' DNA-binding domain"/>
    <property type="match status" value="1"/>
</dbReference>
<dbReference type="PANTHER" id="PTHR38445">
    <property type="entry name" value="HTH-TYPE TRANSCRIPTIONAL REPRESSOR YTRA"/>
    <property type="match status" value="1"/>
</dbReference>
<evidence type="ECO:0000256" key="3">
    <source>
        <dbReference type="ARBA" id="ARBA00023163"/>
    </source>
</evidence>
<dbReference type="InterPro" id="IPR036390">
    <property type="entry name" value="WH_DNA-bd_sf"/>
</dbReference>
<evidence type="ECO:0000313" key="5">
    <source>
        <dbReference type="EMBL" id="QDT06314.1"/>
    </source>
</evidence>
<organism evidence="5 6">
    <name type="scientific">Rubripirellula lacrimiformis</name>
    <dbReference type="NCBI Taxonomy" id="1930273"/>
    <lineage>
        <taxon>Bacteria</taxon>
        <taxon>Pseudomonadati</taxon>
        <taxon>Planctomycetota</taxon>
        <taxon>Planctomycetia</taxon>
        <taxon>Pirellulales</taxon>
        <taxon>Pirellulaceae</taxon>
        <taxon>Rubripirellula</taxon>
    </lineage>
</organism>
<reference evidence="5 6" key="1">
    <citation type="submission" date="2019-02" db="EMBL/GenBank/DDBJ databases">
        <title>Deep-cultivation of Planctomycetes and their phenomic and genomic characterization uncovers novel biology.</title>
        <authorList>
            <person name="Wiegand S."/>
            <person name="Jogler M."/>
            <person name="Boedeker C."/>
            <person name="Pinto D."/>
            <person name="Vollmers J."/>
            <person name="Rivas-Marin E."/>
            <person name="Kohn T."/>
            <person name="Peeters S.H."/>
            <person name="Heuer A."/>
            <person name="Rast P."/>
            <person name="Oberbeckmann S."/>
            <person name="Bunk B."/>
            <person name="Jeske O."/>
            <person name="Meyerdierks A."/>
            <person name="Storesund J.E."/>
            <person name="Kallscheuer N."/>
            <person name="Luecker S."/>
            <person name="Lage O.M."/>
            <person name="Pohl T."/>
            <person name="Merkel B.J."/>
            <person name="Hornburger P."/>
            <person name="Mueller R.-W."/>
            <person name="Bruemmer F."/>
            <person name="Labrenz M."/>
            <person name="Spormann A.M."/>
            <person name="Op den Camp H."/>
            <person name="Overmann J."/>
            <person name="Amann R."/>
            <person name="Jetten M.S.M."/>
            <person name="Mascher T."/>
            <person name="Medema M.H."/>
            <person name="Devos D.P."/>
            <person name="Kaster A.-K."/>
            <person name="Ovreas L."/>
            <person name="Rohde M."/>
            <person name="Galperin M.Y."/>
            <person name="Jogler C."/>
        </authorList>
    </citation>
    <scope>NUCLEOTIDE SEQUENCE [LARGE SCALE GENOMIC DNA]</scope>
    <source>
        <strain evidence="5 6">K22_7</strain>
    </source>
</reference>
<keyword evidence="2" id="KW-0238">DNA-binding</keyword>
<name>A0A517NGQ7_9BACT</name>
<gene>
    <name evidence="5" type="primary">ytrA_4</name>
    <name evidence="5" type="ORF">K227x_47230</name>
</gene>
<dbReference type="KEGG" id="rlc:K227x_47230"/>
<protein>
    <submittedName>
        <fullName evidence="5">HTH-type transcriptional repressor YtrA</fullName>
    </submittedName>
</protein>
<dbReference type="Gene3D" id="1.10.10.10">
    <property type="entry name" value="Winged helix-like DNA-binding domain superfamily/Winged helix DNA-binding domain"/>
    <property type="match status" value="1"/>
</dbReference>
<dbReference type="GO" id="GO:0003677">
    <property type="term" value="F:DNA binding"/>
    <property type="evidence" value="ECO:0007669"/>
    <property type="project" value="UniProtKB-KW"/>
</dbReference>
<dbReference type="RefSeq" id="WP_145172870.1">
    <property type="nucleotide sequence ID" value="NZ_CP036525.1"/>
</dbReference>
<keyword evidence="1" id="KW-0805">Transcription regulation</keyword>
<dbReference type="Proteomes" id="UP000318538">
    <property type="component" value="Chromosome"/>
</dbReference>
<dbReference type="Pfam" id="PF00392">
    <property type="entry name" value="GntR"/>
    <property type="match status" value="1"/>
</dbReference>
<evidence type="ECO:0000256" key="2">
    <source>
        <dbReference type="ARBA" id="ARBA00023125"/>
    </source>
</evidence>
<dbReference type="EMBL" id="CP036525">
    <property type="protein sequence ID" value="QDT06314.1"/>
    <property type="molecule type" value="Genomic_DNA"/>
</dbReference>
<dbReference type="SMART" id="SM00345">
    <property type="entry name" value="HTH_GNTR"/>
    <property type="match status" value="1"/>
</dbReference>
<evidence type="ECO:0000259" key="4">
    <source>
        <dbReference type="PROSITE" id="PS50949"/>
    </source>
</evidence>
<proteinExistence type="predicted"/>
<dbReference type="InterPro" id="IPR000524">
    <property type="entry name" value="Tscrpt_reg_HTH_GntR"/>
</dbReference>
<keyword evidence="6" id="KW-1185">Reference proteome</keyword>
<dbReference type="GO" id="GO:0003700">
    <property type="term" value="F:DNA-binding transcription factor activity"/>
    <property type="evidence" value="ECO:0007669"/>
    <property type="project" value="InterPro"/>
</dbReference>
<feature type="domain" description="HTH gntR-type" evidence="4">
    <location>
        <begin position="28"/>
        <end position="96"/>
    </location>
</feature>
<dbReference type="CDD" id="cd07377">
    <property type="entry name" value="WHTH_GntR"/>
    <property type="match status" value="1"/>
</dbReference>
<dbReference type="PANTHER" id="PTHR38445:SF9">
    <property type="entry name" value="HTH-TYPE TRANSCRIPTIONAL REPRESSOR YTRA"/>
    <property type="match status" value="1"/>
</dbReference>
<evidence type="ECO:0000256" key="1">
    <source>
        <dbReference type="ARBA" id="ARBA00023015"/>
    </source>
</evidence>